<keyword evidence="4 8" id="KW-0479">Metal-binding</keyword>
<keyword evidence="10" id="KW-0812">Transmembrane</keyword>
<accession>A0A8H4J025</accession>
<evidence type="ECO:0000256" key="8">
    <source>
        <dbReference type="PIRSR" id="PIRSR602401-1"/>
    </source>
</evidence>
<keyword evidence="10" id="KW-1133">Transmembrane helix</keyword>
<sequence>MSESTSITSKLRLEGLDKSRASIIVATTLGLLLLSFVYERVIRWYKLRKFTTINDCGIFDLFSRRAKANFAKNARSLIEEGFAQNKNIFRLHTDLGPTLVLNARYAEEIKNDDRLSPRPFSAKEFQSHTPGFEPFKFFISEHHIAQDAVRMKLNKNLDSLPPSLSEEAADILQKQWTDNTGTPNPFFTTRKTTNALSEWHEILAYPTALYIVAQTSALAMLGPDMCRNEQWLALATGYTSQAFASLAELKSYPSPLRPLIHWLLPGQRRVRALLAQTRALVNPVVDARRRERERLGAAAPAHEDALQWVEELARGRPYDPAVAQLTIAMASLHSTVDFLVQLLVDLIRNAELVRPLREEVVAVLGQSGGAWSKSALFNLRLMDSVMKESQRLKPISQTFMKYAALQDVTMRDGTVLPKGSFVCVSAEEMWSPSNFQDPERFDGYRHLERSKQQDTRAASQLVSVTPEHIAFGFGKRACPGRFFVAAEVKIILAHILLKYDFKLAEGCEPVMMRKGTEQITDPTTRLLVRRREEEVEL</sequence>
<dbReference type="PANTHER" id="PTHR46206:SF2">
    <property type="entry name" value="CYTOCHROME P450 MONOOXYGENASE AUSG-RELATED"/>
    <property type="match status" value="1"/>
</dbReference>
<evidence type="ECO:0000256" key="1">
    <source>
        <dbReference type="ARBA" id="ARBA00001971"/>
    </source>
</evidence>
<organism evidence="11 12">
    <name type="scientific">Botryosphaeria dothidea</name>
    <dbReference type="NCBI Taxonomy" id="55169"/>
    <lineage>
        <taxon>Eukaryota</taxon>
        <taxon>Fungi</taxon>
        <taxon>Dikarya</taxon>
        <taxon>Ascomycota</taxon>
        <taxon>Pezizomycotina</taxon>
        <taxon>Dothideomycetes</taxon>
        <taxon>Dothideomycetes incertae sedis</taxon>
        <taxon>Botryosphaeriales</taxon>
        <taxon>Botryosphaeriaceae</taxon>
        <taxon>Botryosphaeria</taxon>
    </lineage>
</organism>
<dbReference type="PRINTS" id="PR00463">
    <property type="entry name" value="EP450I"/>
</dbReference>
<gene>
    <name evidence="11" type="ORF">GTA08_BOTSDO13723</name>
</gene>
<dbReference type="Proteomes" id="UP000572817">
    <property type="component" value="Unassembled WGS sequence"/>
</dbReference>
<keyword evidence="12" id="KW-1185">Reference proteome</keyword>
<evidence type="ECO:0000256" key="2">
    <source>
        <dbReference type="ARBA" id="ARBA00010617"/>
    </source>
</evidence>
<dbReference type="AlphaFoldDB" id="A0A8H4J025"/>
<evidence type="ECO:0000256" key="4">
    <source>
        <dbReference type="ARBA" id="ARBA00022723"/>
    </source>
</evidence>
<dbReference type="EMBL" id="WWBZ02000013">
    <property type="protein sequence ID" value="KAF4310790.1"/>
    <property type="molecule type" value="Genomic_DNA"/>
</dbReference>
<dbReference type="InterPro" id="IPR017972">
    <property type="entry name" value="Cyt_P450_CS"/>
</dbReference>
<dbReference type="GO" id="GO:0004497">
    <property type="term" value="F:monooxygenase activity"/>
    <property type="evidence" value="ECO:0007669"/>
    <property type="project" value="UniProtKB-KW"/>
</dbReference>
<dbReference type="OrthoDB" id="1844152at2759"/>
<dbReference type="InterPro" id="IPR002401">
    <property type="entry name" value="Cyt_P450_E_grp-I"/>
</dbReference>
<dbReference type="InterPro" id="IPR036396">
    <property type="entry name" value="Cyt_P450_sf"/>
</dbReference>
<evidence type="ECO:0000256" key="5">
    <source>
        <dbReference type="ARBA" id="ARBA00023002"/>
    </source>
</evidence>
<dbReference type="PANTHER" id="PTHR46206">
    <property type="entry name" value="CYTOCHROME P450"/>
    <property type="match status" value="1"/>
</dbReference>
<evidence type="ECO:0000256" key="3">
    <source>
        <dbReference type="ARBA" id="ARBA00022617"/>
    </source>
</evidence>
<dbReference type="Pfam" id="PF00067">
    <property type="entry name" value="p450"/>
    <property type="match status" value="1"/>
</dbReference>
<dbReference type="PROSITE" id="PS00086">
    <property type="entry name" value="CYTOCHROME_P450"/>
    <property type="match status" value="1"/>
</dbReference>
<dbReference type="InterPro" id="IPR001128">
    <property type="entry name" value="Cyt_P450"/>
</dbReference>
<proteinExistence type="inferred from homology"/>
<dbReference type="Gene3D" id="1.10.630.10">
    <property type="entry name" value="Cytochrome P450"/>
    <property type="match status" value="1"/>
</dbReference>
<dbReference type="SUPFAM" id="SSF48264">
    <property type="entry name" value="Cytochrome P450"/>
    <property type="match status" value="1"/>
</dbReference>
<evidence type="ECO:0000256" key="6">
    <source>
        <dbReference type="ARBA" id="ARBA00023004"/>
    </source>
</evidence>
<comment type="caution">
    <text evidence="11">The sequence shown here is derived from an EMBL/GenBank/DDBJ whole genome shotgun (WGS) entry which is preliminary data.</text>
</comment>
<evidence type="ECO:0000256" key="7">
    <source>
        <dbReference type="ARBA" id="ARBA00023033"/>
    </source>
</evidence>
<comment type="cofactor">
    <cofactor evidence="1 8">
        <name>heme</name>
        <dbReference type="ChEBI" id="CHEBI:30413"/>
    </cofactor>
</comment>
<keyword evidence="3 8" id="KW-0349">Heme</keyword>
<reference evidence="11" key="1">
    <citation type="submission" date="2020-04" db="EMBL/GenBank/DDBJ databases">
        <title>Genome Assembly and Annotation of Botryosphaeria dothidea sdau 11-99, a Latent Pathogen of Apple Fruit Ring Rot in China.</title>
        <authorList>
            <person name="Yu C."/>
            <person name="Diao Y."/>
            <person name="Lu Q."/>
            <person name="Zhao J."/>
            <person name="Cui S."/>
            <person name="Peng C."/>
            <person name="He B."/>
            <person name="Liu H."/>
        </authorList>
    </citation>
    <scope>NUCLEOTIDE SEQUENCE [LARGE SCALE GENOMIC DNA]</scope>
    <source>
        <strain evidence="11">Sdau11-99</strain>
    </source>
</reference>
<evidence type="ECO:0000313" key="12">
    <source>
        <dbReference type="Proteomes" id="UP000572817"/>
    </source>
</evidence>
<feature type="transmembrane region" description="Helical" evidence="10">
    <location>
        <begin position="20"/>
        <end position="38"/>
    </location>
</feature>
<dbReference type="GO" id="GO:0020037">
    <property type="term" value="F:heme binding"/>
    <property type="evidence" value="ECO:0007669"/>
    <property type="project" value="InterPro"/>
</dbReference>
<evidence type="ECO:0000256" key="10">
    <source>
        <dbReference type="SAM" id="Phobius"/>
    </source>
</evidence>
<keyword evidence="10" id="KW-0472">Membrane</keyword>
<name>A0A8H4J025_9PEZI</name>
<dbReference type="GO" id="GO:0005506">
    <property type="term" value="F:iron ion binding"/>
    <property type="evidence" value="ECO:0007669"/>
    <property type="project" value="InterPro"/>
</dbReference>
<evidence type="ECO:0000256" key="9">
    <source>
        <dbReference type="RuleBase" id="RU000461"/>
    </source>
</evidence>
<keyword evidence="6 8" id="KW-0408">Iron</keyword>
<keyword evidence="7 9" id="KW-0503">Monooxygenase</keyword>
<evidence type="ECO:0008006" key="13">
    <source>
        <dbReference type="Google" id="ProtNLM"/>
    </source>
</evidence>
<dbReference type="GO" id="GO:0016705">
    <property type="term" value="F:oxidoreductase activity, acting on paired donors, with incorporation or reduction of molecular oxygen"/>
    <property type="evidence" value="ECO:0007669"/>
    <property type="project" value="InterPro"/>
</dbReference>
<feature type="binding site" description="axial binding residue" evidence="8">
    <location>
        <position position="478"/>
    </location>
    <ligand>
        <name>heme</name>
        <dbReference type="ChEBI" id="CHEBI:30413"/>
    </ligand>
    <ligandPart>
        <name>Fe</name>
        <dbReference type="ChEBI" id="CHEBI:18248"/>
    </ligandPart>
</feature>
<dbReference type="CDD" id="cd11041">
    <property type="entry name" value="CYP503A1-like"/>
    <property type="match status" value="1"/>
</dbReference>
<keyword evidence="5 9" id="KW-0560">Oxidoreductase</keyword>
<protein>
    <recommendedName>
        <fullName evidence="13">Cytochrome p450 protein</fullName>
    </recommendedName>
</protein>
<evidence type="ECO:0000313" key="11">
    <source>
        <dbReference type="EMBL" id="KAF4310790.1"/>
    </source>
</evidence>
<comment type="similarity">
    <text evidence="2 9">Belongs to the cytochrome P450 family.</text>
</comment>